<evidence type="ECO:0000256" key="1">
    <source>
        <dbReference type="ARBA" id="ARBA00023015"/>
    </source>
</evidence>
<protein>
    <submittedName>
        <fullName evidence="6">AraC family transcriptional regulator</fullName>
    </submittedName>
</protein>
<dbReference type="InterPro" id="IPR020449">
    <property type="entry name" value="Tscrpt_reg_AraC-type_HTH"/>
</dbReference>
<dbReference type="InterPro" id="IPR041522">
    <property type="entry name" value="CdaR_GGDEF"/>
</dbReference>
<keyword evidence="4" id="KW-0812">Transmembrane</keyword>
<dbReference type="GO" id="GO:0003700">
    <property type="term" value="F:DNA-binding transcription factor activity"/>
    <property type="evidence" value="ECO:0007669"/>
    <property type="project" value="InterPro"/>
</dbReference>
<dbReference type="PRINTS" id="PR00032">
    <property type="entry name" value="HTHARAC"/>
</dbReference>
<evidence type="ECO:0000259" key="5">
    <source>
        <dbReference type="PROSITE" id="PS01124"/>
    </source>
</evidence>
<dbReference type="EMBL" id="CP016809">
    <property type="protein sequence ID" value="ANY71559.1"/>
    <property type="molecule type" value="Genomic_DNA"/>
</dbReference>
<dbReference type="SMART" id="SM00342">
    <property type="entry name" value="HTH_ARAC"/>
    <property type="match status" value="1"/>
</dbReference>
<name>A0A1B2DV26_9BACL</name>
<evidence type="ECO:0000256" key="2">
    <source>
        <dbReference type="ARBA" id="ARBA00023125"/>
    </source>
</evidence>
<dbReference type="InterPro" id="IPR009057">
    <property type="entry name" value="Homeodomain-like_sf"/>
</dbReference>
<dbReference type="Pfam" id="PF12833">
    <property type="entry name" value="HTH_18"/>
    <property type="match status" value="1"/>
</dbReference>
<reference evidence="6" key="1">
    <citation type="submission" date="2016-08" db="EMBL/GenBank/DDBJ databases">
        <title>Complete Genome Seqeunce of Paenibacillus sp. nov. IHBB 9852 from high altitute lake of Indian trans-Himalayas.</title>
        <authorList>
            <person name="Kiran S."/>
            <person name="Swarnkar M.K."/>
            <person name="Rana A."/>
            <person name="Tewari R."/>
            <person name="Gulati A."/>
        </authorList>
    </citation>
    <scope>NUCLEOTIDE SEQUENCE [LARGE SCALE GENOMIC DNA]</scope>
    <source>
        <strain evidence="6">IHBB 9852</strain>
    </source>
</reference>
<dbReference type="Pfam" id="PF17853">
    <property type="entry name" value="GGDEF_2"/>
    <property type="match status" value="1"/>
</dbReference>
<dbReference type="PANTHER" id="PTHR43280:SF10">
    <property type="entry name" value="REGULATORY PROTEIN POCR"/>
    <property type="match status" value="1"/>
</dbReference>
<keyword evidence="4" id="KW-1133">Transmembrane helix</keyword>
<proteinExistence type="predicted"/>
<dbReference type="AlphaFoldDB" id="A0A1B2DV26"/>
<keyword evidence="1" id="KW-0805">Transcription regulation</keyword>
<dbReference type="Gene3D" id="1.10.10.60">
    <property type="entry name" value="Homeodomain-like"/>
    <property type="match status" value="2"/>
</dbReference>
<dbReference type="InterPro" id="IPR018060">
    <property type="entry name" value="HTH_AraC"/>
</dbReference>
<gene>
    <name evidence="6" type="ORF">BBD41_02615</name>
</gene>
<evidence type="ECO:0000256" key="4">
    <source>
        <dbReference type="SAM" id="Phobius"/>
    </source>
</evidence>
<feature type="transmembrane region" description="Helical" evidence="4">
    <location>
        <begin position="20"/>
        <end position="41"/>
    </location>
</feature>
<evidence type="ECO:0000256" key="3">
    <source>
        <dbReference type="ARBA" id="ARBA00023163"/>
    </source>
</evidence>
<evidence type="ECO:0000313" key="6">
    <source>
        <dbReference type="EMBL" id="ANY71559.1"/>
    </source>
</evidence>
<dbReference type="KEGG" id="pib:BBD41_02615"/>
<dbReference type="InterPro" id="IPR018062">
    <property type="entry name" value="HTH_AraC-typ_CS"/>
</dbReference>
<sequence>MGVFPTRAKFERSSRTSVFVTLLLSYLVVLLIPVIVFGGLYTRIESIMVENANNANMALIEQAKQVVDGRLDEMHLISRNTSSHPKLDTLLKSGELQTAEERYDYLSFMKELERYRNSSSFITDFYVYLRKSDTVVSPGFKTNSSILFSEIYGYPNLTYQQFQDDILHGVHFNRFLPVTDVGKGLNKKRMLTYLQTLPFGEKSSPKGALVILIEERQIMGLLEEIVKANHGTIYIKDAEGQILLSAGEHSALANGASASESRMMTVSTTSARNGWEYVSLVPEDVFMAKVIMVKRMAVGVLALCLAAGIIVCAYMTYRAYHPLRDIIRFIRQSHPTRGGNIRNEYEFIKSTMADSFGKQVEMEEQLFRQTPVIRANFLLRLLKGHVDTADISQQSLTFMGITFPHASFAVALIELRDASGFIHHDSEREWALIRFVTGKVAEEMPGYAAYAVELEKNEVAIILNVPEECDKGVELYEWAEQVKRVIEQRFRTVTTIGISSIHSGIGQLPSCYAESVRALEYSIFTAYKPILFYEEMKREAEVYYDFPIETEIQLINAMKSGDAAKTKDIIQQLYENNFTGKQITPEHGRLLFANLLSTLFKLLNALNLRYEDIFGTPAKPIENMTEAGSVEELHSEMQAMFHKACLYVKQQRGDSSTLLLEKIKKYIIEHHDDAMISLASIAEQFNITPPYLSAFFKKNSGSNLTDYLAKIRIERSKEMMKEAGSTISQIARAVGYTSDVGFIRVFKKYEGITPGKYKETLHSLPSTLRKDHAES</sequence>
<organism evidence="6">
    <name type="scientific">Paenibacillus ihbetae</name>
    <dbReference type="NCBI Taxonomy" id="1870820"/>
    <lineage>
        <taxon>Bacteria</taxon>
        <taxon>Bacillati</taxon>
        <taxon>Bacillota</taxon>
        <taxon>Bacilli</taxon>
        <taxon>Bacillales</taxon>
        <taxon>Paenibacillaceae</taxon>
        <taxon>Paenibacillus</taxon>
    </lineage>
</organism>
<feature type="domain" description="HTH araC/xylS-type" evidence="5">
    <location>
        <begin position="661"/>
        <end position="760"/>
    </location>
</feature>
<dbReference type="PROSITE" id="PS01124">
    <property type="entry name" value="HTH_ARAC_FAMILY_2"/>
    <property type="match status" value="1"/>
</dbReference>
<accession>A0A1B2DV26</accession>
<dbReference type="PROSITE" id="PS00041">
    <property type="entry name" value="HTH_ARAC_FAMILY_1"/>
    <property type="match status" value="1"/>
</dbReference>
<keyword evidence="3" id="KW-0804">Transcription</keyword>
<dbReference type="PANTHER" id="PTHR43280">
    <property type="entry name" value="ARAC-FAMILY TRANSCRIPTIONAL REGULATOR"/>
    <property type="match status" value="1"/>
</dbReference>
<feature type="transmembrane region" description="Helical" evidence="4">
    <location>
        <begin position="296"/>
        <end position="317"/>
    </location>
</feature>
<keyword evidence="4" id="KW-0472">Membrane</keyword>
<dbReference type="RefSeq" id="WP_099476615.1">
    <property type="nucleotide sequence ID" value="NZ_CP016809.1"/>
</dbReference>
<keyword evidence="2" id="KW-0238">DNA-binding</keyword>
<dbReference type="GO" id="GO:0043565">
    <property type="term" value="F:sequence-specific DNA binding"/>
    <property type="evidence" value="ECO:0007669"/>
    <property type="project" value="InterPro"/>
</dbReference>
<dbReference type="SUPFAM" id="SSF46689">
    <property type="entry name" value="Homeodomain-like"/>
    <property type="match status" value="1"/>
</dbReference>